<feature type="transmembrane region" description="Helical" evidence="7">
    <location>
        <begin position="6"/>
        <end position="25"/>
    </location>
</feature>
<gene>
    <name evidence="9" type="ORF">CR513_24976</name>
</gene>
<evidence type="ECO:0000256" key="4">
    <source>
        <dbReference type="ARBA" id="ARBA00022989"/>
    </source>
</evidence>
<dbReference type="EMBL" id="QJKJ01004761">
    <property type="protein sequence ID" value="RDX92845.1"/>
    <property type="molecule type" value="Genomic_DNA"/>
</dbReference>
<evidence type="ECO:0000256" key="2">
    <source>
        <dbReference type="ARBA" id="ARBA00007635"/>
    </source>
</evidence>
<comment type="caution">
    <text evidence="9">The sequence shown here is derived from an EMBL/GenBank/DDBJ whole genome shotgun (WGS) entry which is preliminary data.</text>
</comment>
<dbReference type="Gene3D" id="1.10.3730.20">
    <property type="match status" value="1"/>
</dbReference>
<feature type="transmembrane region" description="Helical" evidence="7">
    <location>
        <begin position="128"/>
        <end position="149"/>
    </location>
</feature>
<organism evidence="9 10">
    <name type="scientific">Mucuna pruriens</name>
    <name type="common">Velvet bean</name>
    <name type="synonym">Dolichos pruriens</name>
    <dbReference type="NCBI Taxonomy" id="157652"/>
    <lineage>
        <taxon>Eukaryota</taxon>
        <taxon>Viridiplantae</taxon>
        <taxon>Streptophyta</taxon>
        <taxon>Embryophyta</taxon>
        <taxon>Tracheophyta</taxon>
        <taxon>Spermatophyta</taxon>
        <taxon>Magnoliopsida</taxon>
        <taxon>eudicotyledons</taxon>
        <taxon>Gunneridae</taxon>
        <taxon>Pentapetalae</taxon>
        <taxon>rosids</taxon>
        <taxon>fabids</taxon>
        <taxon>Fabales</taxon>
        <taxon>Fabaceae</taxon>
        <taxon>Papilionoideae</taxon>
        <taxon>50 kb inversion clade</taxon>
        <taxon>NPAAA clade</taxon>
        <taxon>indigoferoid/millettioid clade</taxon>
        <taxon>Phaseoleae</taxon>
        <taxon>Mucuna</taxon>
    </lineage>
</organism>
<dbReference type="InterPro" id="IPR037185">
    <property type="entry name" value="EmrE-like"/>
</dbReference>
<proteinExistence type="inferred from homology"/>
<dbReference type="GO" id="GO:0022857">
    <property type="term" value="F:transmembrane transporter activity"/>
    <property type="evidence" value="ECO:0007669"/>
    <property type="project" value="InterPro"/>
</dbReference>
<dbReference type="SUPFAM" id="SSF103481">
    <property type="entry name" value="Multidrug resistance efflux transporter EmrE"/>
    <property type="match status" value="2"/>
</dbReference>
<feature type="transmembrane region" description="Helical" evidence="7">
    <location>
        <begin position="161"/>
        <end position="181"/>
    </location>
</feature>
<feature type="domain" description="EamA" evidence="8">
    <location>
        <begin position="214"/>
        <end position="352"/>
    </location>
</feature>
<feature type="transmembrane region" description="Helical" evidence="7">
    <location>
        <begin position="333"/>
        <end position="352"/>
    </location>
</feature>
<evidence type="ECO:0000313" key="10">
    <source>
        <dbReference type="Proteomes" id="UP000257109"/>
    </source>
</evidence>
<dbReference type="Proteomes" id="UP000257109">
    <property type="component" value="Unassembled WGS sequence"/>
</dbReference>
<dbReference type="PANTHER" id="PTHR31218">
    <property type="entry name" value="WAT1-RELATED PROTEIN"/>
    <property type="match status" value="1"/>
</dbReference>
<feature type="transmembrane region" description="Helical" evidence="7">
    <location>
        <begin position="308"/>
        <end position="327"/>
    </location>
</feature>
<feature type="region of interest" description="Disordered" evidence="6">
    <location>
        <begin position="371"/>
        <end position="402"/>
    </location>
</feature>
<feature type="transmembrane region" description="Helical" evidence="7">
    <location>
        <begin position="37"/>
        <end position="58"/>
    </location>
</feature>
<reference evidence="9" key="1">
    <citation type="submission" date="2018-05" db="EMBL/GenBank/DDBJ databases">
        <title>Draft genome of Mucuna pruriens seed.</title>
        <authorList>
            <person name="Nnadi N.E."/>
            <person name="Vos R."/>
            <person name="Hasami M.H."/>
            <person name="Devisetty U.K."/>
            <person name="Aguiy J.C."/>
        </authorList>
    </citation>
    <scope>NUCLEOTIDE SEQUENCE [LARGE SCALE GENOMIC DNA]</scope>
    <source>
        <strain evidence="9">JCA_2017</strain>
    </source>
</reference>
<evidence type="ECO:0000256" key="1">
    <source>
        <dbReference type="ARBA" id="ARBA00004141"/>
    </source>
</evidence>
<protein>
    <submittedName>
        <fullName evidence="9">WAT1-related protein</fullName>
    </submittedName>
</protein>
<feature type="non-terminal residue" evidence="9">
    <location>
        <position position="435"/>
    </location>
</feature>
<comment type="similarity">
    <text evidence="2">Belongs to the drug/metabolite transporter (DMT) superfamily. Plant drug/metabolite exporter (P-DME) (TC 2.A.7.4) family.</text>
</comment>
<feature type="domain" description="EamA" evidence="8">
    <location>
        <begin position="115"/>
        <end position="179"/>
    </location>
</feature>
<feature type="non-terminal residue" evidence="9">
    <location>
        <position position="1"/>
    </location>
</feature>
<evidence type="ECO:0000256" key="3">
    <source>
        <dbReference type="ARBA" id="ARBA00022692"/>
    </source>
</evidence>
<feature type="transmembrane region" description="Helical" evidence="7">
    <location>
        <begin position="283"/>
        <end position="301"/>
    </location>
</feature>
<accession>A0A371GQK5</accession>
<feature type="compositionally biased region" description="Basic and acidic residues" evidence="6">
    <location>
        <begin position="371"/>
        <end position="380"/>
    </location>
</feature>
<dbReference type="Pfam" id="PF00892">
    <property type="entry name" value="EamA"/>
    <property type="match status" value="2"/>
</dbReference>
<evidence type="ECO:0000256" key="7">
    <source>
        <dbReference type="SAM" id="Phobius"/>
    </source>
</evidence>
<dbReference type="InterPro" id="IPR000620">
    <property type="entry name" value="EamA_dom"/>
</dbReference>
<evidence type="ECO:0000259" key="8">
    <source>
        <dbReference type="Pfam" id="PF00892"/>
    </source>
</evidence>
<keyword evidence="10" id="KW-1185">Reference proteome</keyword>
<dbReference type="InterPro" id="IPR030184">
    <property type="entry name" value="WAT1-related"/>
</dbReference>
<evidence type="ECO:0000313" key="9">
    <source>
        <dbReference type="EMBL" id="RDX92845.1"/>
    </source>
</evidence>
<sequence>MDIAGFVPFLLMIIVQLAYAGLNVISKLAIESGMNPLVLAAYRQLFATASIAPFAYWFEWYSISTLSIYIHNACINNVSEYASQVDKASYDSVFVFVLDRDFNLTLHLACRVTGNQILYFVGLKYSTATIACALTNLLPAFTFVLAIIFRQENLGIKKRSGLAKVLGTILCVSGALLLSFYHGKTIGLGQSSIHWRYAEKMEGTDTSGKGSSILGPLALIGSTLFWAGWFIIQTDISKKFPAPYTSTTLMCFLASFQCMLIAVCFDHSATAWSLHQAMRVSAALYAGIICTAIAYCLMTWAIERKGPLYVAVFTPLQLVLTAILSWALLREKLYLGTAIGSLLIILGLYAVLWGKSEEANKKDGIEKTAKEAMKDPKNDMELPSYVPSNGGNHREHSHSSQDAATLGLSPKLNMLFALILSSLIRRLAAQVVYRV</sequence>
<dbReference type="STRING" id="157652.A0A371GQK5"/>
<dbReference type="OrthoDB" id="1728340at2759"/>
<keyword evidence="5 7" id="KW-0472">Membrane</keyword>
<keyword evidence="4 7" id="KW-1133">Transmembrane helix</keyword>
<evidence type="ECO:0000256" key="6">
    <source>
        <dbReference type="SAM" id="MobiDB-lite"/>
    </source>
</evidence>
<dbReference type="AlphaFoldDB" id="A0A371GQK5"/>
<keyword evidence="3 7" id="KW-0812">Transmembrane</keyword>
<feature type="transmembrane region" description="Helical" evidence="7">
    <location>
        <begin position="244"/>
        <end position="263"/>
    </location>
</feature>
<comment type="subcellular location">
    <subcellularLocation>
        <location evidence="1">Membrane</location>
        <topology evidence="1">Multi-pass membrane protein</topology>
    </subcellularLocation>
</comment>
<name>A0A371GQK5_MUCPR</name>
<feature type="transmembrane region" description="Helical" evidence="7">
    <location>
        <begin position="213"/>
        <end position="232"/>
    </location>
</feature>
<evidence type="ECO:0000256" key="5">
    <source>
        <dbReference type="ARBA" id="ARBA00023136"/>
    </source>
</evidence>
<dbReference type="GO" id="GO:0016020">
    <property type="term" value="C:membrane"/>
    <property type="evidence" value="ECO:0007669"/>
    <property type="project" value="UniProtKB-SubCell"/>
</dbReference>